<evidence type="ECO:0000313" key="2">
    <source>
        <dbReference type="Proteomes" id="UP000192328"/>
    </source>
</evidence>
<protein>
    <submittedName>
        <fullName evidence="1">Uncharacterized protein</fullName>
    </submittedName>
</protein>
<dbReference type="Proteomes" id="UP000192328">
    <property type="component" value="Unassembled WGS sequence"/>
</dbReference>
<evidence type="ECO:0000313" key="1">
    <source>
        <dbReference type="EMBL" id="SMC52436.1"/>
    </source>
</evidence>
<accession>A0AC61PK85</accession>
<gene>
    <name evidence="1" type="ORF">SAMN06297397_1225</name>
</gene>
<keyword evidence="2" id="KW-1185">Reference proteome</keyword>
<sequence>MKNEKLKDCIDDALSGIGENPWMLRQVLARAESEENKPVKRKISFGTVLIAMLFMALMSVGIAAVTRWNVLDFLNTEIPYITAPVGKEAETDGAKLRVESVLYDGEKLAFDWTLENKRPEVPFWCYMEELTINGRDIIDHYTGDHCIEYWLPGDDYKDGIARSGDLFEYPLGTTGADIVHIHMKVSTYRPIRPIGLVDTDKDGFGKEVEQKIAEGYFAVPACFDSDGGYVIDGFFDPEPDLNVCPEGWSIAVSGDPTTVDITQEMGGMTVESLVLDFDAVKTAPVENIRELKTQEVYDNEYCTAVVEQADISDLGMRLVLRVTPKNDQCKFPINITLSDGVNKGLNGMLYGPIEHTESPSIDKEGEMVWKFRWYGKYLEGLPEKFFIRMRMQDWTDIYFPIELDQ</sequence>
<organism evidence="1 2">
    <name type="scientific">Aristaeella lactis</name>
    <dbReference type="NCBI Taxonomy" id="3046383"/>
    <lineage>
        <taxon>Bacteria</taxon>
        <taxon>Bacillati</taxon>
        <taxon>Bacillota</taxon>
        <taxon>Clostridia</taxon>
        <taxon>Eubacteriales</taxon>
        <taxon>Aristaeellaceae</taxon>
        <taxon>Aristaeella</taxon>
    </lineage>
</organism>
<reference evidence="1" key="1">
    <citation type="submission" date="2017-04" db="EMBL/GenBank/DDBJ databases">
        <authorList>
            <person name="Varghese N."/>
            <person name="Submissions S."/>
        </authorList>
    </citation>
    <scope>NUCLEOTIDE SEQUENCE</scope>
    <source>
        <strain evidence="1">WTE2008</strain>
    </source>
</reference>
<name>A0AC61PK85_9FIRM</name>
<comment type="caution">
    <text evidence="1">The sequence shown here is derived from an EMBL/GenBank/DDBJ whole genome shotgun (WGS) entry which is preliminary data.</text>
</comment>
<dbReference type="EMBL" id="FWXZ01000002">
    <property type="protein sequence ID" value="SMC52436.1"/>
    <property type="molecule type" value="Genomic_DNA"/>
</dbReference>
<proteinExistence type="predicted"/>